<evidence type="ECO:0000256" key="1">
    <source>
        <dbReference type="SAM" id="Phobius"/>
    </source>
</evidence>
<keyword evidence="1" id="KW-0472">Membrane</keyword>
<keyword evidence="1" id="KW-1133">Transmembrane helix</keyword>
<accession>A0ABS7AFR9</accession>
<protein>
    <submittedName>
        <fullName evidence="2">Multidrug DMT transporter permease</fullName>
    </submittedName>
</protein>
<organism evidence="2 3">
    <name type="scientific">Roseomonas alba</name>
    <dbReference type="NCBI Taxonomy" id="2846776"/>
    <lineage>
        <taxon>Bacteria</taxon>
        <taxon>Pseudomonadati</taxon>
        <taxon>Pseudomonadota</taxon>
        <taxon>Alphaproteobacteria</taxon>
        <taxon>Acetobacterales</taxon>
        <taxon>Roseomonadaceae</taxon>
        <taxon>Roseomonas</taxon>
    </lineage>
</organism>
<proteinExistence type="predicted"/>
<feature type="transmembrane region" description="Helical" evidence="1">
    <location>
        <begin position="61"/>
        <end position="80"/>
    </location>
</feature>
<evidence type="ECO:0000313" key="3">
    <source>
        <dbReference type="Proteomes" id="UP001196565"/>
    </source>
</evidence>
<keyword evidence="1" id="KW-0812">Transmembrane</keyword>
<feature type="transmembrane region" description="Helical" evidence="1">
    <location>
        <begin position="35"/>
        <end position="55"/>
    </location>
</feature>
<sequence length="112" mass="12393">MSTYFLAMILLSGGSFIRTRSIAPEMRPASAASDVVWSVVARASFWMWLGLIIWGFMHYHWSQPVAAVMMSLVVNAVIALRGPMRTWPGLSLLFCAAGLMSGAATFLQYYQP</sequence>
<feature type="transmembrane region" description="Helical" evidence="1">
    <location>
        <begin position="92"/>
        <end position="110"/>
    </location>
</feature>
<dbReference type="EMBL" id="JAHYBZ010000009">
    <property type="protein sequence ID" value="MBW6400920.1"/>
    <property type="molecule type" value="Genomic_DNA"/>
</dbReference>
<name>A0ABS7AFR9_9PROT</name>
<gene>
    <name evidence="2" type="ORF">KPL78_23875</name>
</gene>
<comment type="caution">
    <text evidence="2">The sequence shown here is derived from an EMBL/GenBank/DDBJ whole genome shotgun (WGS) entry which is preliminary data.</text>
</comment>
<evidence type="ECO:0000313" key="2">
    <source>
        <dbReference type="EMBL" id="MBW6400920.1"/>
    </source>
</evidence>
<reference evidence="2 3" key="1">
    <citation type="submission" date="2021-07" db="EMBL/GenBank/DDBJ databases">
        <authorList>
            <person name="So Y."/>
        </authorList>
    </citation>
    <scope>NUCLEOTIDE SEQUENCE [LARGE SCALE GENOMIC DNA]</scope>
    <source>
        <strain evidence="2 3">HJA6</strain>
    </source>
</reference>
<dbReference type="Proteomes" id="UP001196565">
    <property type="component" value="Unassembled WGS sequence"/>
</dbReference>
<dbReference type="RefSeq" id="WP_219765488.1">
    <property type="nucleotide sequence ID" value="NZ_JAHYBZ010000009.1"/>
</dbReference>
<keyword evidence="3" id="KW-1185">Reference proteome</keyword>